<dbReference type="AlphaFoldDB" id="A0A167TZ35"/>
<sequence>MYYGMDSSGLLVLHIYIVYMQSGCSCQLMAIIFTWYPVAKHGYLLVDVNASSTRLRLRFSQVFSLIRSKYTHSRGNDRLFIFVCAATMASNGINGVEPLPPRAA</sequence>
<dbReference type="Proteomes" id="UP000076532">
    <property type="component" value="Unassembled WGS sequence"/>
</dbReference>
<evidence type="ECO:0000313" key="3">
    <source>
        <dbReference type="Proteomes" id="UP000076532"/>
    </source>
</evidence>
<dbReference type="EMBL" id="KV418072">
    <property type="protein sequence ID" value="KZP03431.1"/>
    <property type="molecule type" value="Genomic_DNA"/>
</dbReference>
<name>A0A167TZ35_9AGAM</name>
<keyword evidence="1" id="KW-0812">Transmembrane</keyword>
<keyword evidence="1" id="KW-1133">Transmembrane helix</keyword>
<keyword evidence="1" id="KW-0472">Membrane</keyword>
<evidence type="ECO:0000313" key="2">
    <source>
        <dbReference type="EMBL" id="KZP03431.1"/>
    </source>
</evidence>
<keyword evidence="3" id="KW-1185">Reference proteome</keyword>
<gene>
    <name evidence="2" type="ORF">FIBSPDRAFT_476798</name>
</gene>
<reference evidence="2 3" key="1">
    <citation type="journal article" date="2016" name="Mol. Biol. Evol.">
        <title>Comparative Genomics of Early-Diverging Mushroom-Forming Fungi Provides Insights into the Origins of Lignocellulose Decay Capabilities.</title>
        <authorList>
            <person name="Nagy L.G."/>
            <person name="Riley R."/>
            <person name="Tritt A."/>
            <person name="Adam C."/>
            <person name="Daum C."/>
            <person name="Floudas D."/>
            <person name="Sun H."/>
            <person name="Yadav J.S."/>
            <person name="Pangilinan J."/>
            <person name="Larsson K.H."/>
            <person name="Matsuura K."/>
            <person name="Barry K."/>
            <person name="Labutti K."/>
            <person name="Kuo R."/>
            <person name="Ohm R.A."/>
            <person name="Bhattacharya S.S."/>
            <person name="Shirouzu T."/>
            <person name="Yoshinaga Y."/>
            <person name="Martin F.M."/>
            <person name="Grigoriev I.V."/>
            <person name="Hibbett D.S."/>
        </authorList>
    </citation>
    <scope>NUCLEOTIDE SEQUENCE [LARGE SCALE GENOMIC DNA]</scope>
    <source>
        <strain evidence="2 3">CBS 109695</strain>
    </source>
</reference>
<feature type="transmembrane region" description="Helical" evidence="1">
    <location>
        <begin position="12"/>
        <end position="36"/>
    </location>
</feature>
<protein>
    <submittedName>
        <fullName evidence="2">Uncharacterized protein</fullName>
    </submittedName>
</protein>
<proteinExistence type="predicted"/>
<accession>A0A167TZ35</accession>
<evidence type="ECO:0000256" key="1">
    <source>
        <dbReference type="SAM" id="Phobius"/>
    </source>
</evidence>
<organism evidence="2 3">
    <name type="scientific">Athelia psychrophila</name>
    <dbReference type="NCBI Taxonomy" id="1759441"/>
    <lineage>
        <taxon>Eukaryota</taxon>
        <taxon>Fungi</taxon>
        <taxon>Dikarya</taxon>
        <taxon>Basidiomycota</taxon>
        <taxon>Agaricomycotina</taxon>
        <taxon>Agaricomycetes</taxon>
        <taxon>Agaricomycetidae</taxon>
        <taxon>Atheliales</taxon>
        <taxon>Atheliaceae</taxon>
        <taxon>Athelia</taxon>
    </lineage>
</organism>